<feature type="domain" description="Uracil-DNA glycosylase-like" evidence="1">
    <location>
        <begin position="37"/>
        <end position="193"/>
    </location>
</feature>
<dbReference type="InterPro" id="IPR047124">
    <property type="entry name" value="HI_0220.2"/>
</dbReference>
<dbReference type="OrthoDB" id="9789139at2"/>
<dbReference type="InterPro" id="IPR036895">
    <property type="entry name" value="Uracil-DNA_glycosylase-like_sf"/>
</dbReference>
<dbReference type="InterPro" id="IPR005122">
    <property type="entry name" value="Uracil-DNA_glycosylase-like"/>
</dbReference>
<evidence type="ECO:0000259" key="1">
    <source>
        <dbReference type="SMART" id="SM00986"/>
    </source>
</evidence>
<gene>
    <name evidence="2" type="ORF">HLUCCX14_01710</name>
</gene>
<comment type="caution">
    <text evidence="2">The sequence shown here is derived from an EMBL/GenBank/DDBJ whole genome shotgun (WGS) entry which is preliminary data.</text>
</comment>
<protein>
    <submittedName>
        <fullName evidence="2">Uracil-DNA glycosylase</fullName>
    </submittedName>
</protein>
<organism evidence="2 3">
    <name type="scientific">Marinobacter excellens HL-55</name>
    <dbReference type="NCBI Taxonomy" id="1305731"/>
    <lineage>
        <taxon>Bacteria</taxon>
        <taxon>Pseudomonadati</taxon>
        <taxon>Pseudomonadota</taxon>
        <taxon>Gammaproteobacteria</taxon>
        <taxon>Pseudomonadales</taxon>
        <taxon>Marinobacteraceae</taxon>
        <taxon>Marinobacter</taxon>
    </lineage>
</organism>
<dbReference type="SUPFAM" id="SSF52141">
    <property type="entry name" value="Uracil-DNA glycosylase-like"/>
    <property type="match status" value="1"/>
</dbReference>
<dbReference type="CDD" id="cd10033">
    <property type="entry name" value="UDG_like"/>
    <property type="match status" value="1"/>
</dbReference>
<dbReference type="PANTHER" id="PTHR42160:SF1">
    <property type="entry name" value="URACIL-DNA GLYCOSYLASE SUPERFAMILY PROTEIN"/>
    <property type="match status" value="1"/>
</dbReference>
<reference evidence="2 3" key="1">
    <citation type="submission" date="2015-09" db="EMBL/GenBank/DDBJ databases">
        <title>Identification and resolution of microdiversity through metagenomic sequencing of parallel consortia.</title>
        <authorList>
            <person name="Nelson W.C."/>
            <person name="Romine M.F."/>
            <person name="Lindemann S.R."/>
        </authorList>
    </citation>
    <scope>NUCLEOTIDE SEQUENCE [LARGE SCALE GENOMIC DNA]</scope>
    <source>
        <strain evidence="2">HL-55</strain>
    </source>
</reference>
<dbReference type="PATRIC" id="fig|1305731.5.peg.3133"/>
<dbReference type="SMART" id="SM00986">
    <property type="entry name" value="UDG"/>
    <property type="match status" value="1"/>
</dbReference>
<dbReference type="PANTHER" id="PTHR42160">
    <property type="entry name" value="URACIL-DNA GLYCOSYLASE SUPERFAMILY PROTEIN"/>
    <property type="match status" value="1"/>
</dbReference>
<dbReference type="Pfam" id="PF03167">
    <property type="entry name" value="UDG"/>
    <property type="match status" value="1"/>
</dbReference>
<dbReference type="Proteomes" id="UP000050416">
    <property type="component" value="Unassembled WGS sequence"/>
</dbReference>
<evidence type="ECO:0000313" key="2">
    <source>
        <dbReference type="EMBL" id="KPQ30293.1"/>
    </source>
</evidence>
<dbReference type="AlphaFoldDB" id="A0A0P7YL67"/>
<accession>A0A0P7YL67</accession>
<evidence type="ECO:0000313" key="3">
    <source>
        <dbReference type="Proteomes" id="UP000050416"/>
    </source>
</evidence>
<dbReference type="Gene3D" id="3.40.470.10">
    <property type="entry name" value="Uracil-DNA glycosylase-like domain"/>
    <property type="match status" value="1"/>
</dbReference>
<dbReference type="SMART" id="SM00987">
    <property type="entry name" value="UreE_C"/>
    <property type="match status" value="1"/>
</dbReference>
<proteinExistence type="predicted"/>
<dbReference type="STRING" id="1305731.GCA_000934705_01529"/>
<name>A0A0P7YL67_9GAMM</name>
<dbReference type="EMBL" id="LJZQ01000002">
    <property type="protein sequence ID" value="KPQ30293.1"/>
    <property type="molecule type" value="Genomic_DNA"/>
</dbReference>
<sequence>MTTQTSELESLGFEALVRRVRACTLCRDQLPHEPRPVVQLSESCRILVVGQAPGRKVHETGVPFNDPSGDRLRQWMGVDREVFYDDSRVAILPMGFCYPGTGKSGDLPPRPECADAWRSALMARLANIQLTLVIGQYAHAWHLPDHRGSVTDNVRAWAQYWPGIVPMPHPSPRNNLWLRKNPWFEQEVVPQLQGRVRELL</sequence>